<feature type="transmembrane region" description="Helical" evidence="1">
    <location>
        <begin position="132"/>
        <end position="151"/>
    </location>
</feature>
<feature type="transmembrane region" description="Helical" evidence="1">
    <location>
        <begin position="83"/>
        <end position="101"/>
    </location>
</feature>
<dbReference type="InterPro" id="IPR037185">
    <property type="entry name" value="EmrE-like"/>
</dbReference>
<dbReference type="PANTHER" id="PTHR22911:SF103">
    <property type="entry name" value="BLR2811 PROTEIN"/>
    <property type="match status" value="1"/>
</dbReference>
<dbReference type="Proteomes" id="UP000309450">
    <property type="component" value="Unassembled WGS sequence"/>
</dbReference>
<accession>A0A4S3MV14</accession>
<feature type="transmembrane region" description="Helical" evidence="1">
    <location>
        <begin position="245"/>
        <end position="264"/>
    </location>
</feature>
<dbReference type="GO" id="GO:0016020">
    <property type="term" value="C:membrane"/>
    <property type="evidence" value="ECO:0007669"/>
    <property type="project" value="InterPro"/>
</dbReference>
<dbReference type="OrthoDB" id="9812899at2"/>
<dbReference type="Pfam" id="PF00892">
    <property type="entry name" value="EamA"/>
    <property type="match status" value="2"/>
</dbReference>
<feature type="transmembrane region" description="Helical" evidence="1">
    <location>
        <begin position="187"/>
        <end position="207"/>
    </location>
</feature>
<keyword evidence="1" id="KW-0472">Membrane</keyword>
<dbReference type="PANTHER" id="PTHR22911">
    <property type="entry name" value="ACYL-MALONYL CONDENSING ENZYME-RELATED"/>
    <property type="match status" value="1"/>
</dbReference>
<feature type="transmembrane region" description="Helical" evidence="1">
    <location>
        <begin position="107"/>
        <end position="125"/>
    </location>
</feature>
<feature type="transmembrane region" description="Helical" evidence="1">
    <location>
        <begin position="270"/>
        <end position="288"/>
    </location>
</feature>
<feature type="transmembrane region" description="Helical" evidence="1">
    <location>
        <begin position="157"/>
        <end position="175"/>
    </location>
</feature>
<dbReference type="AlphaFoldDB" id="A0A4S3MV14"/>
<name>A0A4S3MV14_9RHOB</name>
<proteinExistence type="predicted"/>
<evidence type="ECO:0000313" key="4">
    <source>
        <dbReference type="Proteomes" id="UP000309450"/>
    </source>
</evidence>
<sequence>MPSPALSAPLPANGRGILLLIAAVAIFTAMDALAKVLITSGYPVLQVVWARYTGQTVIVALALLPRLTVLLRTRYPKLQALRSVFQFGATALFFASLGHIGLAEATALTDINPILITLGAAIFLGERLGPRRIFGVVLAMIGALIVIRPGFGVFTPAALLPLGCAVCYAGYAIATRWVGRDESPWTSLIYAALLGTVVTSAVLPFVWQAPAGAGDLALFLVIGLLGAAAQYFLIHAFTVAEASAIAPFGYVGLIFATFWGIVLFGEYPDGWTIVGALVIVAAGVYVWHRETMAHRQARLSQDRK</sequence>
<keyword evidence="1" id="KW-1133">Transmembrane helix</keyword>
<protein>
    <submittedName>
        <fullName evidence="3">DMT family transporter</fullName>
    </submittedName>
</protein>
<reference evidence="3 4" key="1">
    <citation type="submission" date="2019-04" db="EMBL/GenBank/DDBJ databases">
        <title>Draft genome sequence of Gemmobacter aestuarii sp. nov.</title>
        <authorList>
            <person name="Hameed A."/>
            <person name="Lin S.-Y."/>
            <person name="Shahina M."/>
            <person name="Lai W.-A."/>
            <person name="Young C.-C."/>
        </authorList>
    </citation>
    <scope>NUCLEOTIDE SEQUENCE [LARGE SCALE GENOMIC DNA]</scope>
    <source>
        <strain evidence="3 4">CC-PW-75</strain>
    </source>
</reference>
<evidence type="ECO:0000256" key="1">
    <source>
        <dbReference type="SAM" id="Phobius"/>
    </source>
</evidence>
<feature type="domain" description="EamA" evidence="2">
    <location>
        <begin position="157"/>
        <end position="282"/>
    </location>
</feature>
<comment type="caution">
    <text evidence="3">The sequence shown here is derived from an EMBL/GenBank/DDBJ whole genome shotgun (WGS) entry which is preliminary data.</text>
</comment>
<keyword evidence="1" id="KW-0812">Transmembrane</keyword>
<dbReference type="InterPro" id="IPR000620">
    <property type="entry name" value="EamA_dom"/>
</dbReference>
<feature type="domain" description="EamA" evidence="2">
    <location>
        <begin position="15"/>
        <end position="147"/>
    </location>
</feature>
<dbReference type="SUPFAM" id="SSF103481">
    <property type="entry name" value="Multidrug resistance efflux transporter EmrE"/>
    <property type="match status" value="2"/>
</dbReference>
<feature type="transmembrane region" description="Helical" evidence="1">
    <location>
        <begin position="213"/>
        <end position="233"/>
    </location>
</feature>
<feature type="transmembrane region" description="Helical" evidence="1">
    <location>
        <begin position="50"/>
        <end position="71"/>
    </location>
</feature>
<organism evidence="3 4">
    <name type="scientific">Aliigemmobacter aestuarii</name>
    <dbReference type="NCBI Taxonomy" id="1445661"/>
    <lineage>
        <taxon>Bacteria</taxon>
        <taxon>Pseudomonadati</taxon>
        <taxon>Pseudomonadota</taxon>
        <taxon>Alphaproteobacteria</taxon>
        <taxon>Rhodobacterales</taxon>
        <taxon>Paracoccaceae</taxon>
        <taxon>Aliigemmobacter</taxon>
    </lineage>
</organism>
<evidence type="ECO:0000259" key="2">
    <source>
        <dbReference type="Pfam" id="PF00892"/>
    </source>
</evidence>
<gene>
    <name evidence="3" type="ORF">E7811_01160</name>
</gene>
<dbReference type="EMBL" id="SSND01000001">
    <property type="protein sequence ID" value="THD85795.1"/>
    <property type="molecule type" value="Genomic_DNA"/>
</dbReference>
<keyword evidence="4" id="KW-1185">Reference proteome</keyword>
<evidence type="ECO:0000313" key="3">
    <source>
        <dbReference type="EMBL" id="THD85795.1"/>
    </source>
</evidence>